<dbReference type="AlphaFoldDB" id="A0A852KXT0"/>
<dbReference type="FunFam" id="2.40.30.10:FF:000022">
    <property type="entry name" value="Elongation factor G, mitochondrial"/>
    <property type="match status" value="1"/>
</dbReference>
<dbReference type="CDD" id="cd16262">
    <property type="entry name" value="EFG_III"/>
    <property type="match status" value="1"/>
</dbReference>
<feature type="domain" description="Tr-type G" evidence="7">
    <location>
        <begin position="19"/>
        <end position="296"/>
    </location>
</feature>
<dbReference type="Pfam" id="PF00009">
    <property type="entry name" value="GTP_EFTU"/>
    <property type="match status" value="1"/>
</dbReference>
<proteinExistence type="inferred from homology"/>
<dbReference type="Gene3D" id="3.40.50.300">
    <property type="entry name" value="P-loop containing nucleotide triphosphate hydrolases"/>
    <property type="match status" value="1"/>
</dbReference>
<dbReference type="GO" id="GO:0005739">
    <property type="term" value="C:mitochondrion"/>
    <property type="evidence" value="ECO:0007669"/>
    <property type="project" value="TreeGrafter"/>
</dbReference>
<dbReference type="PANTHER" id="PTHR43636">
    <property type="entry name" value="ELONGATION FACTOR G, MITOCHONDRIAL"/>
    <property type="match status" value="1"/>
</dbReference>
<keyword evidence="9" id="KW-1185">Reference proteome</keyword>
<dbReference type="InterPro" id="IPR009000">
    <property type="entry name" value="Transl_B-barrel_sf"/>
</dbReference>
<dbReference type="InterPro" id="IPR004161">
    <property type="entry name" value="EFTu-like_2"/>
</dbReference>
<dbReference type="EMBL" id="WBNH01009038">
    <property type="protein sequence ID" value="NXX83163.1"/>
    <property type="molecule type" value="Genomic_DNA"/>
</dbReference>
<dbReference type="GO" id="GO:0070125">
    <property type="term" value="P:mitochondrial translational elongation"/>
    <property type="evidence" value="ECO:0007669"/>
    <property type="project" value="TreeGrafter"/>
</dbReference>
<dbReference type="InterPro" id="IPR009022">
    <property type="entry name" value="EFG_III"/>
</dbReference>
<dbReference type="NCBIfam" id="TIGR00231">
    <property type="entry name" value="small_GTP"/>
    <property type="match status" value="1"/>
</dbReference>
<dbReference type="SUPFAM" id="SSF50447">
    <property type="entry name" value="Translation proteins"/>
    <property type="match status" value="1"/>
</dbReference>
<dbReference type="CDD" id="cd04091">
    <property type="entry name" value="mtEFG1_II_like"/>
    <property type="match status" value="1"/>
</dbReference>
<dbReference type="PANTHER" id="PTHR43636:SF2">
    <property type="entry name" value="ELONGATION FACTOR G, MITOCHONDRIAL"/>
    <property type="match status" value="1"/>
</dbReference>
<dbReference type="Pfam" id="PF14492">
    <property type="entry name" value="EFG_III"/>
    <property type="match status" value="1"/>
</dbReference>
<evidence type="ECO:0000256" key="5">
    <source>
        <dbReference type="ARBA" id="ARBA00022946"/>
    </source>
</evidence>
<evidence type="ECO:0000313" key="8">
    <source>
        <dbReference type="EMBL" id="NXX83163.1"/>
    </source>
</evidence>
<evidence type="ECO:0000256" key="3">
    <source>
        <dbReference type="ARBA" id="ARBA00022768"/>
    </source>
</evidence>
<dbReference type="PROSITE" id="PS00301">
    <property type="entry name" value="G_TR_1"/>
    <property type="match status" value="1"/>
</dbReference>
<dbReference type="Gene3D" id="2.40.30.10">
    <property type="entry name" value="Translation factors"/>
    <property type="match status" value="1"/>
</dbReference>
<evidence type="ECO:0000313" key="9">
    <source>
        <dbReference type="Proteomes" id="UP000654395"/>
    </source>
</evidence>
<evidence type="ECO:0000256" key="4">
    <source>
        <dbReference type="ARBA" id="ARBA00022917"/>
    </source>
</evidence>
<dbReference type="GO" id="GO:0005525">
    <property type="term" value="F:GTP binding"/>
    <property type="evidence" value="ECO:0007669"/>
    <property type="project" value="UniProtKB-KW"/>
</dbReference>
<accession>A0A852KXT0</accession>
<evidence type="ECO:0000256" key="6">
    <source>
        <dbReference type="ARBA" id="ARBA00023134"/>
    </source>
</evidence>
<protein>
    <submittedName>
        <fullName evidence="8">EFGM factor</fullName>
    </submittedName>
</protein>
<dbReference type="FunFam" id="3.30.70.870:FF:000008">
    <property type="entry name" value="Elongation factor G, mitochondrial"/>
    <property type="match status" value="1"/>
</dbReference>
<keyword evidence="4" id="KW-0648">Protein biosynthesis</keyword>
<gene>
    <name evidence="8" type="primary">Gfm1</name>
    <name evidence="8" type="ORF">UROIND_R08444</name>
</gene>
<dbReference type="GO" id="GO:0003924">
    <property type="term" value="F:GTPase activity"/>
    <property type="evidence" value="ECO:0007669"/>
    <property type="project" value="InterPro"/>
</dbReference>
<sequence length="507" mass="56747">QLLLSPCRRCCSSGVLPNERIRNIGISAHIDSGKTTLTERILFYTGRIAQMHEVKGKDGVGAVMDSMELERQRGITIQSAATYTMWKDTNINIIDTPGHVDFTIEVERSLRVLDGAILVLCAVGGVQCQTITVNRQMKRYSVPFLTFINKLDRLGSDPGRAVQQLRSKLKHNAAFVQIPIGLEGNFKGIIDLIEEKAVYFDGALGQTLRYDEIPAEFRAEAAERRRELIECVADADDQLGELFLEEKIPTVAELKLAIRRATLSKSFTPVLLGSALKNKGVQPLLDAVLEYLPNPAEVENYAILNQGDSEDQTKFLLNSARDNSQPFIGLAFKLEAGRFGQLTYIRVYQGMLKKSDYIYNTRTGKRVRVQRLVRMHSDNMEDVNEVYAGDICALFGIDCASGDTFTDKTSTDISMESIHIPDAVISVAMKPSNKNDFDKFSKGLSRFTREDPTFRTHFDDESKETIVSGMGELHLEIYAQRMEREYGCPCTMGKPKVAFRENICAPV</sequence>
<dbReference type="CDD" id="cd01886">
    <property type="entry name" value="EF-G"/>
    <property type="match status" value="1"/>
</dbReference>
<dbReference type="InterPro" id="IPR027417">
    <property type="entry name" value="P-loop_NTPase"/>
</dbReference>
<organism evidence="8 9">
    <name type="scientific">Urocolius indicus</name>
    <name type="common">Red-faced mousebird</name>
    <name type="synonym">Colius indicus</name>
    <dbReference type="NCBI Taxonomy" id="458196"/>
    <lineage>
        <taxon>Eukaryota</taxon>
        <taxon>Metazoa</taxon>
        <taxon>Chordata</taxon>
        <taxon>Craniata</taxon>
        <taxon>Vertebrata</taxon>
        <taxon>Euteleostomi</taxon>
        <taxon>Archelosauria</taxon>
        <taxon>Archosauria</taxon>
        <taxon>Dinosauria</taxon>
        <taxon>Saurischia</taxon>
        <taxon>Theropoda</taxon>
        <taxon>Coelurosauria</taxon>
        <taxon>Aves</taxon>
        <taxon>Neognathae</taxon>
        <taxon>Neoaves</taxon>
        <taxon>Telluraves</taxon>
        <taxon>Coraciimorphae</taxon>
        <taxon>Coliiformes</taxon>
        <taxon>Coliidae</taxon>
        <taxon>Urocolius</taxon>
    </lineage>
</organism>
<dbReference type="Pfam" id="PF03144">
    <property type="entry name" value="GTP_EFTU_D2"/>
    <property type="match status" value="1"/>
</dbReference>
<keyword evidence="5" id="KW-0809">Transit peptide</keyword>
<dbReference type="Proteomes" id="UP000654395">
    <property type="component" value="Unassembled WGS sequence"/>
</dbReference>
<dbReference type="InterPro" id="IPR005225">
    <property type="entry name" value="Small_GTP-bd"/>
</dbReference>
<name>A0A852KXT0_UROIN</name>
<dbReference type="FunFam" id="3.40.50.300:FF:000539">
    <property type="entry name" value="Elongation factor G, mitochondrial"/>
    <property type="match status" value="1"/>
</dbReference>
<keyword evidence="3" id="KW-0251">Elongation factor</keyword>
<dbReference type="InterPro" id="IPR035647">
    <property type="entry name" value="EFG_III/V"/>
</dbReference>
<evidence type="ECO:0000259" key="7">
    <source>
        <dbReference type="PROSITE" id="PS51722"/>
    </source>
</evidence>
<dbReference type="InterPro" id="IPR031157">
    <property type="entry name" value="G_TR_CS"/>
</dbReference>
<evidence type="ECO:0000256" key="2">
    <source>
        <dbReference type="ARBA" id="ARBA00022741"/>
    </source>
</evidence>
<dbReference type="GO" id="GO:0003746">
    <property type="term" value="F:translation elongation factor activity"/>
    <property type="evidence" value="ECO:0007669"/>
    <property type="project" value="UniProtKB-KW"/>
</dbReference>
<dbReference type="OrthoDB" id="198619at2759"/>
<comment type="caution">
    <text evidence="8">The sequence shown here is derived from an EMBL/GenBank/DDBJ whole genome shotgun (WGS) entry which is preliminary data.</text>
</comment>
<dbReference type="PROSITE" id="PS51722">
    <property type="entry name" value="G_TR_2"/>
    <property type="match status" value="1"/>
</dbReference>
<dbReference type="PRINTS" id="PR00315">
    <property type="entry name" value="ELONGATNFCT"/>
</dbReference>
<dbReference type="Gene3D" id="3.30.70.870">
    <property type="entry name" value="Elongation Factor G (Translational Gtpase), domain 3"/>
    <property type="match status" value="1"/>
</dbReference>
<feature type="non-terminal residue" evidence="8">
    <location>
        <position position="1"/>
    </location>
</feature>
<dbReference type="SUPFAM" id="SSF52540">
    <property type="entry name" value="P-loop containing nucleoside triphosphate hydrolases"/>
    <property type="match status" value="1"/>
</dbReference>
<comment type="similarity">
    <text evidence="1">Belongs to the TRAFAC class translation factor GTPase superfamily. Classic translation factor GTPase family. EF-G/EF-2 subfamily.</text>
</comment>
<dbReference type="InterPro" id="IPR000795">
    <property type="entry name" value="T_Tr_GTP-bd_dom"/>
</dbReference>
<feature type="non-terminal residue" evidence="8">
    <location>
        <position position="507"/>
    </location>
</feature>
<keyword evidence="6" id="KW-0342">GTP-binding</keyword>
<reference evidence="8" key="1">
    <citation type="submission" date="2020-02" db="EMBL/GenBank/DDBJ databases">
        <title>Bird 10,000 Genomes (B10K) Project - Family phase.</title>
        <authorList>
            <person name="Zhang G."/>
        </authorList>
    </citation>
    <scope>NUCLEOTIDE SEQUENCE</scope>
    <source>
        <strain evidence="8">B10K-DU-030-59</strain>
    </source>
</reference>
<dbReference type="InterPro" id="IPR041095">
    <property type="entry name" value="EFG_II"/>
</dbReference>
<evidence type="ECO:0000256" key="1">
    <source>
        <dbReference type="ARBA" id="ARBA00005870"/>
    </source>
</evidence>
<keyword evidence="2" id="KW-0547">Nucleotide-binding</keyword>
<dbReference type="SUPFAM" id="SSF54980">
    <property type="entry name" value="EF-G C-terminal domain-like"/>
    <property type="match status" value="1"/>
</dbReference>